<evidence type="ECO:0000313" key="1">
    <source>
        <dbReference type="EMBL" id="PIT87575.1"/>
    </source>
</evidence>
<evidence type="ECO:0000313" key="2">
    <source>
        <dbReference type="Proteomes" id="UP000231183"/>
    </source>
</evidence>
<dbReference type="AlphaFoldDB" id="A0A2M6W4C0"/>
<organism evidence="1 2">
    <name type="scientific">Candidatus Magasanikbacteria bacterium CG10_big_fil_rev_8_21_14_0_10_40_10</name>
    <dbReference type="NCBI Taxonomy" id="1974648"/>
    <lineage>
        <taxon>Bacteria</taxon>
        <taxon>Candidatus Magasanikiibacteriota</taxon>
    </lineage>
</organism>
<accession>A0A2M6W4C0</accession>
<name>A0A2M6W4C0_9BACT</name>
<comment type="caution">
    <text evidence="1">The sequence shown here is derived from an EMBL/GenBank/DDBJ whole genome shotgun (WGS) entry which is preliminary data.</text>
</comment>
<dbReference type="Proteomes" id="UP000231183">
    <property type="component" value="Unassembled WGS sequence"/>
</dbReference>
<proteinExistence type="predicted"/>
<protein>
    <submittedName>
        <fullName evidence="1">Uncharacterized protein</fullName>
    </submittedName>
</protein>
<dbReference type="EMBL" id="PFBX01000019">
    <property type="protein sequence ID" value="PIT87575.1"/>
    <property type="molecule type" value="Genomic_DNA"/>
</dbReference>
<reference evidence="2" key="1">
    <citation type="submission" date="2017-09" db="EMBL/GenBank/DDBJ databases">
        <title>Depth-based differentiation of microbial function through sediment-hosted aquifers and enrichment of novel symbionts in the deep terrestrial subsurface.</title>
        <authorList>
            <person name="Probst A.J."/>
            <person name="Ladd B."/>
            <person name="Jarett J.K."/>
            <person name="Geller-Mcgrath D.E."/>
            <person name="Sieber C.M.K."/>
            <person name="Emerson J.B."/>
            <person name="Anantharaman K."/>
            <person name="Thomas B.C."/>
            <person name="Malmstrom R."/>
            <person name="Stieglmeier M."/>
            <person name="Klingl A."/>
            <person name="Woyke T."/>
            <person name="Ryan C.M."/>
            <person name="Banfield J.F."/>
        </authorList>
    </citation>
    <scope>NUCLEOTIDE SEQUENCE [LARGE SCALE GENOMIC DNA]</scope>
</reference>
<sequence>MKKVEINDKDRATLSLLNEHFKLKLAPEDLETDVGIKKVLDRSWKENKEKIHDLGIPMLRLAKMYARLLKTSDYLFGFIPTRRRDCVYCFDFGF</sequence>
<gene>
    <name evidence="1" type="ORF">COU31_02175</name>
</gene>